<sequence>MRQLLTLLLGVQLLQIGLCFDASGCGVSKTCIRSVNDCDVTAATCLYFSFAWNSGSGGFDMEISGGTGAGGQYVAVAFSPDGLMQNSDLYYCIGTELKSGVIQARWNPPVIDTSLPAGISNTNAMTTGGVGRCSFTRAGSITKQISGGTNHDFDLINNDYYVLLAVGSYSGGNIQQHTNSNRFPSPSAVDFGSSVVMATTQEMTTSMSISSDATMTSDTSTAATMSSISTSAVMTSSMTSSTETTMDYLSLCGSSVGCYRNPTTCTPGSSDCMFASWRYNSTDDAFDFVIVGGTGNVRQYASIAFGSTRTMKDADMYYCTEGAFVSGVIRELQQPPTNIASQMEISNTRFGVENGVLTCAFKRSASLTKTVSGSREMTFDLGSSSYYLLYAVGETSEAGALSYHGRSGRSVSQDLINFRSSAASLREDNLVKITMLILGFIMMMTSIF</sequence>
<feature type="signal peptide" evidence="1">
    <location>
        <begin position="1"/>
        <end position="19"/>
    </location>
</feature>
<dbReference type="EMBL" id="CAWYQH010000079">
    <property type="protein sequence ID" value="CAK8680833.1"/>
    <property type="molecule type" value="Genomic_DNA"/>
</dbReference>
<dbReference type="Pfam" id="PF03351">
    <property type="entry name" value="DOMON"/>
    <property type="match status" value="2"/>
</dbReference>
<keyword evidence="4" id="KW-1185">Reference proteome</keyword>
<evidence type="ECO:0000256" key="1">
    <source>
        <dbReference type="SAM" id="SignalP"/>
    </source>
</evidence>
<name>A0ABP0FP84_CLALP</name>
<dbReference type="PANTHER" id="PTHR46902">
    <property type="entry name" value="DOMON DOMAIN-CONTAINING PROTEIN FRRS1L"/>
    <property type="match status" value="1"/>
</dbReference>
<feature type="domain" description="DOMON" evidence="2">
    <location>
        <begin position="271"/>
        <end position="393"/>
    </location>
</feature>
<keyword evidence="1" id="KW-0732">Signal</keyword>
<dbReference type="Proteomes" id="UP001642483">
    <property type="component" value="Unassembled WGS sequence"/>
</dbReference>
<dbReference type="InterPro" id="IPR005018">
    <property type="entry name" value="DOMON_domain"/>
</dbReference>
<dbReference type="PROSITE" id="PS50836">
    <property type="entry name" value="DOMON"/>
    <property type="match status" value="2"/>
</dbReference>
<dbReference type="PANTHER" id="PTHR46902:SF1">
    <property type="entry name" value="DOMON DOMAIN-CONTAINING PROTEIN FRRS1L"/>
    <property type="match status" value="1"/>
</dbReference>
<evidence type="ECO:0000259" key="2">
    <source>
        <dbReference type="PROSITE" id="PS50836"/>
    </source>
</evidence>
<accession>A0ABP0FP84</accession>
<protein>
    <recommendedName>
        <fullName evidence="2">DOMON domain-containing protein</fullName>
    </recommendedName>
</protein>
<evidence type="ECO:0000313" key="3">
    <source>
        <dbReference type="EMBL" id="CAK8680833.1"/>
    </source>
</evidence>
<reference evidence="3 4" key="1">
    <citation type="submission" date="2024-02" db="EMBL/GenBank/DDBJ databases">
        <authorList>
            <person name="Daric V."/>
            <person name="Darras S."/>
        </authorList>
    </citation>
    <scope>NUCLEOTIDE SEQUENCE [LARGE SCALE GENOMIC DNA]</scope>
</reference>
<dbReference type="InterPro" id="IPR042789">
    <property type="entry name" value="FRRS1L"/>
</dbReference>
<organism evidence="3 4">
    <name type="scientific">Clavelina lepadiformis</name>
    <name type="common">Light-bulb sea squirt</name>
    <name type="synonym">Ascidia lepadiformis</name>
    <dbReference type="NCBI Taxonomy" id="159417"/>
    <lineage>
        <taxon>Eukaryota</taxon>
        <taxon>Metazoa</taxon>
        <taxon>Chordata</taxon>
        <taxon>Tunicata</taxon>
        <taxon>Ascidiacea</taxon>
        <taxon>Aplousobranchia</taxon>
        <taxon>Clavelinidae</taxon>
        <taxon>Clavelina</taxon>
    </lineage>
</organism>
<gene>
    <name evidence="3" type="ORF">CVLEPA_LOCUS11072</name>
</gene>
<feature type="domain" description="DOMON" evidence="2">
    <location>
        <begin position="46"/>
        <end position="167"/>
    </location>
</feature>
<proteinExistence type="predicted"/>
<dbReference type="SMART" id="SM00664">
    <property type="entry name" value="DoH"/>
    <property type="match status" value="2"/>
</dbReference>
<evidence type="ECO:0000313" key="4">
    <source>
        <dbReference type="Proteomes" id="UP001642483"/>
    </source>
</evidence>
<feature type="chain" id="PRO_5047356638" description="DOMON domain-containing protein" evidence="1">
    <location>
        <begin position="20"/>
        <end position="448"/>
    </location>
</feature>
<comment type="caution">
    <text evidence="3">The sequence shown here is derived from an EMBL/GenBank/DDBJ whole genome shotgun (WGS) entry which is preliminary data.</text>
</comment>